<feature type="signal peptide" evidence="2">
    <location>
        <begin position="1"/>
        <end position="18"/>
    </location>
</feature>
<feature type="domain" description="Pectinesterase inhibitor" evidence="3">
    <location>
        <begin position="34"/>
        <end position="194"/>
    </location>
</feature>
<keyword evidence="1 2" id="KW-0732">Signal</keyword>
<dbReference type="GO" id="GO:0004857">
    <property type="term" value="F:enzyme inhibitor activity"/>
    <property type="evidence" value="ECO:0007669"/>
    <property type="project" value="InterPro"/>
</dbReference>
<dbReference type="PANTHER" id="PTHR31080">
    <property type="entry name" value="PECTINESTERASE INHIBITOR-LIKE"/>
    <property type="match status" value="1"/>
</dbReference>
<comment type="caution">
    <text evidence="4">The sequence shown here is derived from an EMBL/GenBank/DDBJ whole genome shotgun (WGS) entry which is preliminary data.</text>
</comment>
<dbReference type="InterPro" id="IPR051955">
    <property type="entry name" value="PME_Inhibitor"/>
</dbReference>
<sequence length="202" mass="21761">MLPEIALLLFFVLPLASCGSAPAPVEGPMSQEEDATEFVLVRCGATRYPDLCFASLSFYAADIHRSPVRLARFASNVTLVHLLSLCSHVSALRNAGAGREAAALRDCTDTLGDAADQVERTTSELGLLQDPLERSEVAWRVSNAQTWMSAALTNEDTCSDGFQDVGGGDASAIEADVRRRVEKVKQYTSNALALVNSLVDRR</sequence>
<name>A0AAV8Q6K9_ENSVE</name>
<evidence type="ECO:0000259" key="3">
    <source>
        <dbReference type="SMART" id="SM00856"/>
    </source>
</evidence>
<dbReference type="InterPro" id="IPR035513">
    <property type="entry name" value="Invertase/methylesterase_inhib"/>
</dbReference>
<protein>
    <recommendedName>
        <fullName evidence="3">Pectinesterase inhibitor domain-containing protein</fullName>
    </recommendedName>
</protein>
<dbReference type="CDD" id="cd15798">
    <property type="entry name" value="PMEI-like_3"/>
    <property type="match status" value="1"/>
</dbReference>
<dbReference type="SUPFAM" id="SSF101148">
    <property type="entry name" value="Plant invertase/pectin methylesterase inhibitor"/>
    <property type="match status" value="1"/>
</dbReference>
<dbReference type="Gene3D" id="1.20.140.40">
    <property type="entry name" value="Invertase/pectin methylesterase inhibitor family protein"/>
    <property type="match status" value="1"/>
</dbReference>
<dbReference type="InterPro" id="IPR006501">
    <property type="entry name" value="Pectinesterase_inhib_dom"/>
</dbReference>
<organism evidence="4 5">
    <name type="scientific">Ensete ventricosum</name>
    <name type="common">Abyssinian banana</name>
    <name type="synonym">Musa ensete</name>
    <dbReference type="NCBI Taxonomy" id="4639"/>
    <lineage>
        <taxon>Eukaryota</taxon>
        <taxon>Viridiplantae</taxon>
        <taxon>Streptophyta</taxon>
        <taxon>Embryophyta</taxon>
        <taxon>Tracheophyta</taxon>
        <taxon>Spermatophyta</taxon>
        <taxon>Magnoliopsida</taxon>
        <taxon>Liliopsida</taxon>
        <taxon>Zingiberales</taxon>
        <taxon>Musaceae</taxon>
        <taxon>Ensete</taxon>
    </lineage>
</organism>
<evidence type="ECO:0000256" key="1">
    <source>
        <dbReference type="ARBA" id="ARBA00022729"/>
    </source>
</evidence>
<dbReference type="AlphaFoldDB" id="A0AAV8Q6K9"/>
<dbReference type="SMART" id="SM00856">
    <property type="entry name" value="PMEI"/>
    <property type="match status" value="1"/>
</dbReference>
<evidence type="ECO:0000313" key="5">
    <source>
        <dbReference type="Proteomes" id="UP001222027"/>
    </source>
</evidence>
<dbReference type="Pfam" id="PF04043">
    <property type="entry name" value="PMEI"/>
    <property type="match status" value="1"/>
</dbReference>
<gene>
    <name evidence="4" type="ORF">OPV22_027870</name>
</gene>
<accession>A0AAV8Q6K9</accession>
<feature type="chain" id="PRO_5043586198" description="Pectinesterase inhibitor domain-containing protein" evidence="2">
    <location>
        <begin position="19"/>
        <end position="202"/>
    </location>
</feature>
<evidence type="ECO:0000313" key="4">
    <source>
        <dbReference type="EMBL" id="KAJ8465318.1"/>
    </source>
</evidence>
<evidence type="ECO:0000256" key="2">
    <source>
        <dbReference type="SAM" id="SignalP"/>
    </source>
</evidence>
<proteinExistence type="predicted"/>
<dbReference type="EMBL" id="JAQQAF010000008">
    <property type="protein sequence ID" value="KAJ8465318.1"/>
    <property type="molecule type" value="Genomic_DNA"/>
</dbReference>
<dbReference type="NCBIfam" id="TIGR01614">
    <property type="entry name" value="PME_inhib"/>
    <property type="match status" value="1"/>
</dbReference>
<dbReference type="PANTHER" id="PTHR31080:SF64">
    <property type="entry name" value="PLANT INVERTASE_PECTIN METHYLESTERASE INHIBITOR SUPERFAMILY PROTEIN"/>
    <property type="match status" value="1"/>
</dbReference>
<dbReference type="Proteomes" id="UP001222027">
    <property type="component" value="Unassembled WGS sequence"/>
</dbReference>
<keyword evidence="5" id="KW-1185">Reference proteome</keyword>
<reference evidence="4 5" key="1">
    <citation type="submission" date="2022-12" db="EMBL/GenBank/DDBJ databases">
        <title>Chromosome-scale assembly of the Ensete ventricosum genome.</title>
        <authorList>
            <person name="Dussert Y."/>
            <person name="Stocks J."/>
            <person name="Wendawek A."/>
            <person name="Woldeyes F."/>
            <person name="Nichols R.A."/>
            <person name="Borrell J.S."/>
        </authorList>
    </citation>
    <scope>NUCLEOTIDE SEQUENCE [LARGE SCALE GENOMIC DNA]</scope>
    <source>
        <strain evidence="5">cv. Maze</strain>
        <tissue evidence="4">Seeds</tissue>
    </source>
</reference>